<feature type="non-terminal residue" evidence="1">
    <location>
        <position position="1"/>
    </location>
</feature>
<evidence type="ECO:0000313" key="2">
    <source>
        <dbReference type="Proteomes" id="UP001178461"/>
    </source>
</evidence>
<organism evidence="1 2">
    <name type="scientific">Podarcis lilfordi</name>
    <name type="common">Lilford's wall lizard</name>
    <dbReference type="NCBI Taxonomy" id="74358"/>
    <lineage>
        <taxon>Eukaryota</taxon>
        <taxon>Metazoa</taxon>
        <taxon>Chordata</taxon>
        <taxon>Craniata</taxon>
        <taxon>Vertebrata</taxon>
        <taxon>Euteleostomi</taxon>
        <taxon>Lepidosauria</taxon>
        <taxon>Squamata</taxon>
        <taxon>Bifurcata</taxon>
        <taxon>Unidentata</taxon>
        <taxon>Episquamata</taxon>
        <taxon>Laterata</taxon>
        <taxon>Lacertibaenia</taxon>
        <taxon>Lacertidae</taxon>
        <taxon>Podarcis</taxon>
    </lineage>
</organism>
<reference evidence="1" key="1">
    <citation type="submission" date="2022-12" db="EMBL/GenBank/DDBJ databases">
        <authorList>
            <person name="Alioto T."/>
            <person name="Alioto T."/>
            <person name="Gomez Garrido J."/>
        </authorList>
    </citation>
    <scope>NUCLEOTIDE SEQUENCE</scope>
</reference>
<proteinExistence type="predicted"/>
<feature type="non-terminal residue" evidence="1">
    <location>
        <position position="61"/>
    </location>
</feature>
<sequence length="61" mass="6548">GLFIPSGKMQPTHTGKVCKARGANLPYLHLVEQGCWKLLASTGPDTSSIKEPLHCLAVFQA</sequence>
<evidence type="ECO:0000313" key="1">
    <source>
        <dbReference type="EMBL" id="CAI5782147.1"/>
    </source>
</evidence>
<dbReference type="Proteomes" id="UP001178461">
    <property type="component" value="Chromosome 8"/>
</dbReference>
<name>A0AA35KPW3_9SAUR</name>
<gene>
    <name evidence="1" type="ORF">PODLI_1B014623</name>
</gene>
<protein>
    <submittedName>
        <fullName evidence="1">Uncharacterized protein</fullName>
    </submittedName>
</protein>
<accession>A0AA35KPW3</accession>
<dbReference type="EMBL" id="OX395133">
    <property type="protein sequence ID" value="CAI5782147.1"/>
    <property type="molecule type" value="Genomic_DNA"/>
</dbReference>
<keyword evidence="2" id="KW-1185">Reference proteome</keyword>
<dbReference type="AlphaFoldDB" id="A0AA35KPW3"/>